<feature type="transmembrane region" description="Helical" evidence="10">
    <location>
        <begin position="464"/>
        <end position="484"/>
    </location>
</feature>
<feature type="transmembrane region" description="Helical" evidence="10">
    <location>
        <begin position="116"/>
        <end position="137"/>
    </location>
</feature>
<feature type="transmembrane region" description="Helical" evidence="10">
    <location>
        <begin position="285"/>
        <end position="303"/>
    </location>
</feature>
<organism evidence="13 14">
    <name type="scientific">Peltaster fructicola</name>
    <dbReference type="NCBI Taxonomy" id="286661"/>
    <lineage>
        <taxon>Eukaryota</taxon>
        <taxon>Fungi</taxon>
        <taxon>Dikarya</taxon>
        <taxon>Ascomycota</taxon>
        <taxon>Pezizomycotina</taxon>
        <taxon>Dothideomycetes</taxon>
        <taxon>Dothideomycetes incertae sedis</taxon>
        <taxon>Peltaster</taxon>
    </lineage>
</organism>
<keyword evidence="9 10" id="KW-0472">Membrane</keyword>
<keyword evidence="3 10" id="KW-0813">Transport</keyword>
<dbReference type="GO" id="GO:0012505">
    <property type="term" value="C:endomembrane system"/>
    <property type="evidence" value="ECO:0007669"/>
    <property type="project" value="UniProtKB-SubCell"/>
</dbReference>
<keyword evidence="5 10" id="KW-0812">Transmembrane</keyword>
<gene>
    <name evidence="13" type="ORF">AMS68_006757</name>
</gene>
<evidence type="ECO:0000256" key="1">
    <source>
        <dbReference type="ARBA" id="ARBA00004127"/>
    </source>
</evidence>
<dbReference type="InterPro" id="IPR044880">
    <property type="entry name" value="NCX_ion-bd_dom_sf"/>
</dbReference>
<name>A0A6H0Y3N2_9PEZI</name>
<dbReference type="InterPro" id="IPR004798">
    <property type="entry name" value="CAX-like"/>
</dbReference>
<feature type="domain" description="Sodium/calcium exchanger membrane region" evidence="12">
    <location>
        <begin position="340"/>
        <end position="481"/>
    </location>
</feature>
<comment type="caution">
    <text evidence="10">Lacks conserved residue(s) required for the propagation of feature annotation.</text>
</comment>
<evidence type="ECO:0000256" key="2">
    <source>
        <dbReference type="ARBA" id="ARBA00008170"/>
    </source>
</evidence>
<dbReference type="GO" id="GO:0015369">
    <property type="term" value="F:calcium:proton antiporter activity"/>
    <property type="evidence" value="ECO:0007669"/>
    <property type="project" value="UniProtKB-UniRule"/>
</dbReference>
<protein>
    <recommendedName>
        <fullName evidence="10">Vacuolar calcium ion transporter</fullName>
    </recommendedName>
</protein>
<comment type="similarity">
    <text evidence="2 10">Belongs to the Ca(2+):cation antiporter (CaCA) (TC 2.A.19) family.</text>
</comment>
<dbReference type="Gene3D" id="1.20.1420.30">
    <property type="entry name" value="NCX, central ion-binding region"/>
    <property type="match status" value="2"/>
</dbReference>
<keyword evidence="6 10" id="KW-0106">Calcium</keyword>
<feature type="transmembrane region" description="Helical" evidence="10">
    <location>
        <begin position="247"/>
        <end position="265"/>
    </location>
</feature>
<dbReference type="EMBL" id="CP051142">
    <property type="protein sequence ID" value="QIX01240.1"/>
    <property type="molecule type" value="Genomic_DNA"/>
</dbReference>
<keyword evidence="8 10" id="KW-0406">Ion transport</keyword>
<feature type="region of interest" description="Disordered" evidence="11">
    <location>
        <begin position="1"/>
        <end position="95"/>
    </location>
</feature>
<feature type="transmembrane region" description="Helical" evidence="10">
    <location>
        <begin position="404"/>
        <end position="428"/>
    </location>
</feature>
<evidence type="ECO:0000256" key="7">
    <source>
        <dbReference type="ARBA" id="ARBA00022989"/>
    </source>
</evidence>
<dbReference type="PANTHER" id="PTHR31503:SF14">
    <property type="entry name" value="VACUOLAR CALCIUM ION TRANSPORTER"/>
    <property type="match status" value="1"/>
</dbReference>
<comment type="subcellular location">
    <subcellularLocation>
        <location evidence="1">Endomembrane system</location>
        <topology evidence="1">Multi-pass membrane protein</topology>
    </subcellularLocation>
    <subcellularLocation>
        <location evidence="10">Vacuole membrane</location>
    </subcellularLocation>
</comment>
<evidence type="ECO:0000259" key="12">
    <source>
        <dbReference type="Pfam" id="PF01699"/>
    </source>
</evidence>
<feature type="transmembrane region" description="Helical" evidence="10">
    <location>
        <begin position="440"/>
        <end position="457"/>
    </location>
</feature>
<feature type="transmembrane region" description="Helical" evidence="10">
    <location>
        <begin position="175"/>
        <end position="196"/>
    </location>
</feature>
<keyword evidence="4 10" id="KW-0109">Calcium transport</keyword>
<dbReference type="NCBIfam" id="TIGR00378">
    <property type="entry name" value="cax"/>
    <property type="match status" value="1"/>
</dbReference>
<keyword evidence="10" id="KW-0926">Vacuole</keyword>
<evidence type="ECO:0000256" key="5">
    <source>
        <dbReference type="ARBA" id="ARBA00022692"/>
    </source>
</evidence>
<dbReference type="GO" id="GO:0006874">
    <property type="term" value="P:intracellular calcium ion homeostasis"/>
    <property type="evidence" value="ECO:0007669"/>
    <property type="project" value="TreeGrafter"/>
</dbReference>
<feature type="domain" description="Sodium/calcium exchanger membrane region" evidence="12">
    <location>
        <begin position="143"/>
        <end position="305"/>
    </location>
</feature>
<proteinExistence type="inferred from homology"/>
<dbReference type="Pfam" id="PF01699">
    <property type="entry name" value="Na_Ca_ex"/>
    <property type="match status" value="2"/>
</dbReference>
<evidence type="ECO:0000256" key="8">
    <source>
        <dbReference type="ARBA" id="ARBA00023065"/>
    </source>
</evidence>
<sequence length="510" mass="56121">MNRSATSTTLSSRRRRPVAKVFKRRQSPQIGSSDFPAPAAHAQPQQEQKVATDKEGQALEEGTLPRHESEKSAGRRASVYNHNGHKVTRGIQPEGESGRRGFHPWKFVKLCCKSSCTASMLTNFLWPFVIAAMVLHFNYKDHQLWIFVTAYLGMLPAANLIGFAGQELARKLPTVLGVILETTFGSIVEIVVFMVLIKSPGEDNFTVIRAAILGSILANLLLCLGLCFFVGGIFHPQQSFDEAISEVGGNLMFVASCALVIPTIYYNSLSGNHDATVLEDRSLQISRATAIVLLMAFSVYMFFQVRSHHGIYEDILHGDEQQDYDRDFDLKKEKLTFTESVVGVALGITFVTFMAIFLVQQIEYIKDRGLSDSFIGLILIPVVEKAAEHLTAMDEAYDNQMNFALAHVLGASIQTALLNTPLVVLVAWGLGKPLSLNFELFDAVLLILAVVVIGNFLRDGNSDYLEGSLSVFVYILIAVSAWYYPNPTSSTEPSSGNTVAENAARWLVGG</sequence>
<feature type="compositionally biased region" description="Basic residues" evidence="11">
    <location>
        <begin position="12"/>
        <end position="26"/>
    </location>
</feature>
<keyword evidence="14" id="KW-1185">Reference proteome</keyword>
<keyword evidence="7 10" id="KW-1133">Transmembrane helix</keyword>
<evidence type="ECO:0000256" key="4">
    <source>
        <dbReference type="ARBA" id="ARBA00022568"/>
    </source>
</evidence>
<dbReference type="PANTHER" id="PTHR31503">
    <property type="entry name" value="VACUOLAR CALCIUM ION TRANSPORTER"/>
    <property type="match status" value="1"/>
</dbReference>
<feature type="compositionally biased region" description="Low complexity" evidence="11">
    <location>
        <begin position="36"/>
        <end position="48"/>
    </location>
</feature>
<evidence type="ECO:0000256" key="9">
    <source>
        <dbReference type="ARBA" id="ARBA00023136"/>
    </source>
</evidence>
<dbReference type="InterPro" id="IPR004713">
    <property type="entry name" value="CaH_exchang"/>
</dbReference>
<feature type="transmembrane region" description="Helical" evidence="10">
    <location>
        <begin position="341"/>
        <end position="362"/>
    </location>
</feature>
<feature type="transmembrane region" description="Helical" evidence="10">
    <location>
        <begin position="208"/>
        <end position="235"/>
    </location>
</feature>
<feature type="transmembrane region" description="Helical" evidence="10">
    <location>
        <begin position="143"/>
        <end position="163"/>
    </location>
</feature>
<evidence type="ECO:0000256" key="11">
    <source>
        <dbReference type="SAM" id="MobiDB-lite"/>
    </source>
</evidence>
<evidence type="ECO:0000256" key="6">
    <source>
        <dbReference type="ARBA" id="ARBA00022837"/>
    </source>
</evidence>
<evidence type="ECO:0000256" key="3">
    <source>
        <dbReference type="ARBA" id="ARBA00022448"/>
    </source>
</evidence>
<reference evidence="13 14" key="1">
    <citation type="journal article" date="2016" name="Sci. Rep.">
        <title>Peltaster fructicola genome reveals evolution from an invasive phytopathogen to an ectophytic parasite.</title>
        <authorList>
            <person name="Xu C."/>
            <person name="Chen H."/>
            <person name="Gleason M.L."/>
            <person name="Xu J.R."/>
            <person name="Liu H."/>
            <person name="Zhang R."/>
            <person name="Sun G."/>
        </authorList>
    </citation>
    <scope>NUCLEOTIDE SEQUENCE [LARGE SCALE GENOMIC DNA]</scope>
    <source>
        <strain evidence="13 14">LNHT1506</strain>
    </source>
</reference>
<accession>A0A6H0Y3N2</accession>
<comment type="function">
    <text evidence="10">Has a role in promoting intracellular calcium ion sequestration via the exchange of calcium ions for hydrogen ions across the vacuolar membrane. Involved also in manganese ion homeostasis via its uptake into the vacuole.</text>
</comment>
<evidence type="ECO:0000313" key="14">
    <source>
        <dbReference type="Proteomes" id="UP000503462"/>
    </source>
</evidence>
<dbReference type="Proteomes" id="UP000503462">
    <property type="component" value="Chromosome 4"/>
</dbReference>
<dbReference type="InterPro" id="IPR004837">
    <property type="entry name" value="NaCa_Exmemb"/>
</dbReference>
<feature type="compositionally biased region" description="Basic and acidic residues" evidence="11">
    <location>
        <begin position="50"/>
        <end position="73"/>
    </location>
</feature>
<evidence type="ECO:0000256" key="10">
    <source>
        <dbReference type="RuleBase" id="RU365028"/>
    </source>
</evidence>
<dbReference type="AlphaFoldDB" id="A0A6H0Y3N2"/>
<feature type="compositionally biased region" description="Low complexity" evidence="11">
    <location>
        <begin position="1"/>
        <end position="11"/>
    </location>
</feature>
<keyword evidence="10" id="KW-0050">Antiport</keyword>
<dbReference type="GO" id="GO:0000329">
    <property type="term" value="C:fungal-type vacuole membrane"/>
    <property type="evidence" value="ECO:0007669"/>
    <property type="project" value="TreeGrafter"/>
</dbReference>
<evidence type="ECO:0000313" key="13">
    <source>
        <dbReference type="EMBL" id="QIX01240.1"/>
    </source>
</evidence>
<dbReference type="OrthoDB" id="1699231at2759"/>